<comment type="function">
    <text evidence="7">This protein is part of the stalk that links CF(0) to CF(1). It either transmits conformational changes from CF(0) to CF(1) or is implicated in proton conduction.</text>
</comment>
<comment type="similarity">
    <text evidence="7">Belongs to the ATPase delta chain family.</text>
</comment>
<dbReference type="GO" id="GO:0005886">
    <property type="term" value="C:plasma membrane"/>
    <property type="evidence" value="ECO:0007669"/>
    <property type="project" value="UniProtKB-SubCell"/>
</dbReference>
<evidence type="ECO:0000256" key="6">
    <source>
        <dbReference type="ARBA" id="ARBA00023310"/>
    </source>
</evidence>
<protein>
    <recommendedName>
        <fullName evidence="7">ATP synthase subunit delta</fullName>
    </recommendedName>
    <alternativeName>
        <fullName evidence="7">ATP synthase F(1) sector subunit delta</fullName>
    </alternativeName>
    <alternativeName>
        <fullName evidence="7">F-type ATPase subunit delta</fullName>
        <shortName evidence="7">F-ATPase subunit delta</shortName>
    </alternativeName>
</protein>
<dbReference type="HAMAP" id="MF_01416">
    <property type="entry name" value="ATP_synth_delta_bact"/>
    <property type="match status" value="1"/>
</dbReference>
<evidence type="ECO:0000256" key="5">
    <source>
        <dbReference type="ARBA" id="ARBA00023136"/>
    </source>
</evidence>
<keyword evidence="7" id="KW-1003">Cell membrane</keyword>
<keyword evidence="7" id="KW-0139">CF(1)</keyword>
<keyword evidence="9" id="KW-1185">Reference proteome</keyword>
<dbReference type="NCBIfam" id="TIGR01145">
    <property type="entry name" value="ATP_synt_delta"/>
    <property type="match status" value="1"/>
</dbReference>
<comment type="function">
    <text evidence="7">F(1)F(0) ATP synthase produces ATP from ADP in the presence of a proton or sodium gradient. F-type ATPases consist of two structural domains, F(1) containing the extramembraneous catalytic core and F(0) containing the membrane proton channel, linked together by a central stalk and a peripheral stalk. During catalysis, ATP synthesis in the catalytic domain of F(1) is coupled via a rotary mechanism of the central stalk subunits to proton translocation.</text>
</comment>
<keyword evidence="6 7" id="KW-0066">ATP synthesis</keyword>
<comment type="subcellular location">
    <subcellularLocation>
        <location evidence="7">Cell membrane</location>
        <topology evidence="7">Peripheral membrane protein</topology>
    </subcellularLocation>
    <subcellularLocation>
        <location evidence="1">Membrane</location>
    </subcellularLocation>
</comment>
<name>A0A1I1SX63_9BACT</name>
<dbReference type="InterPro" id="IPR000711">
    <property type="entry name" value="ATPase_OSCP/dsu"/>
</dbReference>
<evidence type="ECO:0000313" key="8">
    <source>
        <dbReference type="EMBL" id="SFD47610.1"/>
    </source>
</evidence>
<dbReference type="GO" id="GO:0045259">
    <property type="term" value="C:proton-transporting ATP synthase complex"/>
    <property type="evidence" value="ECO:0007669"/>
    <property type="project" value="UniProtKB-KW"/>
</dbReference>
<dbReference type="RefSeq" id="WP_096333230.1">
    <property type="nucleotide sequence ID" value="NZ_FOMX01000002.1"/>
</dbReference>
<dbReference type="OrthoDB" id="9802471at2"/>
<dbReference type="EMBL" id="FOMX01000002">
    <property type="protein sequence ID" value="SFD47610.1"/>
    <property type="molecule type" value="Genomic_DNA"/>
</dbReference>
<dbReference type="InterPro" id="IPR026015">
    <property type="entry name" value="ATP_synth_OSCP/delta_N_sf"/>
</dbReference>
<keyword evidence="5 7" id="KW-0472">Membrane</keyword>
<evidence type="ECO:0000256" key="7">
    <source>
        <dbReference type="HAMAP-Rule" id="MF_01416"/>
    </source>
</evidence>
<keyword evidence="3 7" id="KW-0375">Hydrogen ion transport</keyword>
<keyword evidence="2 7" id="KW-0813">Transport</keyword>
<dbReference type="PRINTS" id="PR00125">
    <property type="entry name" value="ATPASEDELTA"/>
</dbReference>
<evidence type="ECO:0000256" key="1">
    <source>
        <dbReference type="ARBA" id="ARBA00004370"/>
    </source>
</evidence>
<dbReference type="GO" id="GO:0046933">
    <property type="term" value="F:proton-transporting ATP synthase activity, rotational mechanism"/>
    <property type="evidence" value="ECO:0007669"/>
    <property type="project" value="UniProtKB-UniRule"/>
</dbReference>
<gene>
    <name evidence="7" type="primary">atpH</name>
    <name evidence="8" type="ORF">SAMN02745121_00135</name>
</gene>
<dbReference type="AlphaFoldDB" id="A0A1I1SX63"/>
<keyword evidence="4 7" id="KW-0406">Ion transport</keyword>
<proteinExistence type="inferred from homology"/>
<accession>A0A1I1SX63</accession>
<evidence type="ECO:0000256" key="3">
    <source>
        <dbReference type="ARBA" id="ARBA00022781"/>
    </source>
</evidence>
<dbReference type="STRING" id="54.SAMN02745121_00135"/>
<reference evidence="9" key="1">
    <citation type="submission" date="2016-10" db="EMBL/GenBank/DDBJ databases">
        <authorList>
            <person name="Varghese N."/>
            <person name="Submissions S."/>
        </authorList>
    </citation>
    <scope>NUCLEOTIDE SEQUENCE [LARGE SCALE GENOMIC DNA]</scope>
    <source>
        <strain evidence="9">ATCC 25963</strain>
    </source>
</reference>
<dbReference type="SUPFAM" id="SSF47928">
    <property type="entry name" value="N-terminal domain of the delta subunit of the F1F0-ATP synthase"/>
    <property type="match status" value="1"/>
</dbReference>
<dbReference type="Gene3D" id="1.10.520.20">
    <property type="entry name" value="N-terminal domain of the delta subunit of the F1F0-ATP synthase"/>
    <property type="match status" value="1"/>
</dbReference>
<organism evidence="8 9">
    <name type="scientific">Nannocystis exedens</name>
    <dbReference type="NCBI Taxonomy" id="54"/>
    <lineage>
        <taxon>Bacteria</taxon>
        <taxon>Pseudomonadati</taxon>
        <taxon>Myxococcota</taxon>
        <taxon>Polyangia</taxon>
        <taxon>Nannocystales</taxon>
        <taxon>Nannocystaceae</taxon>
        <taxon>Nannocystis</taxon>
    </lineage>
</organism>
<evidence type="ECO:0000256" key="2">
    <source>
        <dbReference type="ARBA" id="ARBA00022448"/>
    </source>
</evidence>
<dbReference type="Proteomes" id="UP000199400">
    <property type="component" value="Unassembled WGS sequence"/>
</dbReference>
<evidence type="ECO:0000313" key="9">
    <source>
        <dbReference type="Proteomes" id="UP000199400"/>
    </source>
</evidence>
<sequence length="183" mass="19696">MIPGSLARRYARALLQLADTPIQREIFGRDIASFVRVAATHELGKPSLMDVLDSGAYLVAERRAILQKVLERMSLDATVAKFLLFVFERGRIAGVPQIAGQYAEMSDALSGRVHAKLTSARPLPADAVNKIKAALERATGKTILIESAVDPELIGGVVTQVGSVVYDGSLKTQLGNIRNSLRG</sequence>
<dbReference type="PANTHER" id="PTHR11910">
    <property type="entry name" value="ATP SYNTHASE DELTA CHAIN"/>
    <property type="match status" value="1"/>
</dbReference>
<evidence type="ECO:0000256" key="4">
    <source>
        <dbReference type="ARBA" id="ARBA00023065"/>
    </source>
</evidence>
<dbReference type="Pfam" id="PF00213">
    <property type="entry name" value="OSCP"/>
    <property type="match status" value="1"/>
</dbReference>